<proteinExistence type="inferred from homology"/>
<dbReference type="Gene3D" id="2.80.10.50">
    <property type="match status" value="1"/>
</dbReference>
<dbReference type="SUPFAM" id="SSF82109">
    <property type="entry name" value="MIR domain"/>
    <property type="match status" value="1"/>
</dbReference>
<evidence type="ECO:0000256" key="4">
    <source>
        <dbReference type="ARBA" id="ARBA00022676"/>
    </source>
</evidence>
<gene>
    <name evidence="16" type="ORF">L203_103907</name>
</gene>
<keyword evidence="7" id="KW-0677">Repeat</keyword>
<accession>A0A1E3HJU2</accession>
<comment type="catalytic activity">
    <reaction evidence="12 14">
        <text>a di-trans,poly-cis-dolichyl beta-D-mannosyl phosphate + L-threonyl-[protein] = 3-O-(alpha-D-mannosyl)-L-threonyl-[protein] + a di-trans,poly-cis-dolichyl phosphate + H(+)</text>
        <dbReference type="Rhea" id="RHEA:53396"/>
        <dbReference type="Rhea" id="RHEA-COMP:11060"/>
        <dbReference type="Rhea" id="RHEA-COMP:13547"/>
        <dbReference type="Rhea" id="RHEA-COMP:19498"/>
        <dbReference type="Rhea" id="RHEA-COMP:19501"/>
        <dbReference type="ChEBI" id="CHEBI:15378"/>
        <dbReference type="ChEBI" id="CHEBI:30013"/>
        <dbReference type="ChEBI" id="CHEBI:57683"/>
        <dbReference type="ChEBI" id="CHEBI:58211"/>
        <dbReference type="ChEBI" id="CHEBI:137323"/>
        <dbReference type="EC" id="2.4.1.109"/>
    </reaction>
</comment>
<dbReference type="GO" id="GO:0005789">
    <property type="term" value="C:endoplasmic reticulum membrane"/>
    <property type="evidence" value="ECO:0007669"/>
    <property type="project" value="UniProtKB-SubCell"/>
</dbReference>
<keyword evidence="4 14" id="KW-0328">Glycosyltransferase</keyword>
<protein>
    <recommendedName>
        <fullName evidence="14">Dolichyl-phosphate-mannose--protein mannosyltransferase</fullName>
        <ecNumber evidence="14">2.4.1.109</ecNumber>
    </recommendedName>
</protein>
<organism evidence="16 17">
    <name type="scientific">Cryptococcus depauperatus CBS 7841</name>
    <dbReference type="NCBI Taxonomy" id="1295531"/>
    <lineage>
        <taxon>Eukaryota</taxon>
        <taxon>Fungi</taxon>
        <taxon>Dikarya</taxon>
        <taxon>Basidiomycota</taxon>
        <taxon>Agaricomycotina</taxon>
        <taxon>Tremellomycetes</taxon>
        <taxon>Tremellales</taxon>
        <taxon>Cryptococcaceae</taxon>
        <taxon>Cryptococcus</taxon>
    </lineage>
</organism>
<evidence type="ECO:0000256" key="15">
    <source>
        <dbReference type="SAM" id="MobiDB-lite"/>
    </source>
</evidence>
<evidence type="ECO:0000256" key="14">
    <source>
        <dbReference type="RuleBase" id="RU367007"/>
    </source>
</evidence>
<dbReference type="RefSeq" id="XP_066069394.1">
    <property type="nucleotide sequence ID" value="XM_066213297.1"/>
</dbReference>
<dbReference type="CDD" id="cd23285">
    <property type="entry name" value="beta-trefoil_MIR_PMT4-like"/>
    <property type="match status" value="1"/>
</dbReference>
<dbReference type="Pfam" id="PF02815">
    <property type="entry name" value="MIR"/>
    <property type="match status" value="1"/>
</dbReference>
<dbReference type="Pfam" id="PF16192">
    <property type="entry name" value="PMT_4TMC"/>
    <property type="match status" value="1"/>
</dbReference>
<evidence type="ECO:0000256" key="6">
    <source>
        <dbReference type="ARBA" id="ARBA00022692"/>
    </source>
</evidence>
<keyword evidence="17" id="KW-1185">Reference proteome</keyword>
<evidence type="ECO:0000256" key="1">
    <source>
        <dbReference type="ARBA" id="ARBA00004477"/>
    </source>
</evidence>
<dbReference type="PANTHER" id="PTHR10050">
    <property type="entry name" value="DOLICHYL-PHOSPHATE-MANNOSE--PROTEIN MANNOSYLTRANSFERASE"/>
    <property type="match status" value="1"/>
</dbReference>
<dbReference type="Pfam" id="PF02366">
    <property type="entry name" value="PMT"/>
    <property type="match status" value="1"/>
</dbReference>
<evidence type="ECO:0000256" key="7">
    <source>
        <dbReference type="ARBA" id="ARBA00022737"/>
    </source>
</evidence>
<dbReference type="GeneID" id="91088117"/>
<evidence type="ECO:0000256" key="9">
    <source>
        <dbReference type="ARBA" id="ARBA00022989"/>
    </source>
</evidence>
<dbReference type="InterPro" id="IPR027005">
    <property type="entry name" value="PMT-like"/>
</dbReference>
<feature type="transmembrane region" description="Helical" evidence="14">
    <location>
        <begin position="131"/>
        <end position="152"/>
    </location>
</feature>
<keyword evidence="9 14" id="KW-1133">Transmembrane helix</keyword>
<evidence type="ECO:0000256" key="3">
    <source>
        <dbReference type="ARBA" id="ARBA00007222"/>
    </source>
</evidence>
<keyword evidence="5 14" id="KW-0808">Transferase</keyword>
<evidence type="ECO:0000256" key="13">
    <source>
        <dbReference type="ARBA" id="ARBA00045102"/>
    </source>
</evidence>
<dbReference type="PANTHER" id="PTHR10050:SF51">
    <property type="entry name" value="PROTEIN O-MANNOSYL-TRANSFERASE 1"/>
    <property type="match status" value="1"/>
</dbReference>
<sequence length="764" mass="87949">MSAAPRKRRFHADESPPLPRVSADDSKPRILRPPISSQSIRSEHVISWTTAMLLTVVAAAVRFWRIDHPDQVVFDEVHFGSFAGHYIKREYFFDVHPPLAKLLNAFVAWLVGFDGDFGFEQIGDSYSAANVPYVAMRGFCAFMGSLTVPVIFAIMRESGYPIAIAAFSSILLLFDNGHVIQTRLILLDAALVLFMSLSLLSYIKFSQSRYVEFSRRWFFWLVSTGFWLACTLGCKMVGVLTFFTIGAAVIWDLWEILDIKKGHPMSHWYKHFFYRIVGLIILPFFFYLSFFWVHFKILKFSGPGDSFMSPAFQETLSGNELLLNSHEIRYHDTITVRHKGTKQFLNSRPERYPLRYEDGRISSQGQQVTCYPHNTTDNYWQIIPTKEIPDSGRGRVVRHNDVVQLKHVNTQTLLLTHDVASPLMATNQEFTTLSLDDEERRNDTLFRLLIQDAHEGQPWKTLSGHFKLMHIPTKVVLWTHPKNLPDWASEHQEVNGNKKQDDRGTSWFVNEVVEDGQGIDFKNRTVQVEIKVPKSRSFLMKWLELQILMLQHNAGLTSVHPYQSTPIEWPFCLSGISFWTQNETKQQIYMVGNVFAWWLCTVTLSVYCGIILADMLARRRGLDPIETGIRQRMYRNTGFFLNAWAFHYLPFYLMGRQRFLHHYLPAYLASTLVAGSILNFLLLETVNYPISVAGPTTRLRPAVRAKLNQAAKLTLLALSLLVIGMFIYLSPLTFGQSLTGEQVNRRKLLSTWSLHFEAKRTFTD</sequence>
<evidence type="ECO:0000313" key="17">
    <source>
        <dbReference type="Proteomes" id="UP000094043"/>
    </source>
</evidence>
<feature type="transmembrane region" description="Helical" evidence="14">
    <location>
        <begin position="595"/>
        <end position="617"/>
    </location>
</feature>
<dbReference type="InterPro" id="IPR016093">
    <property type="entry name" value="MIR_motif"/>
</dbReference>
<evidence type="ECO:0000256" key="12">
    <source>
        <dbReference type="ARBA" id="ARBA00045085"/>
    </source>
</evidence>
<dbReference type="KEGG" id="cdep:91088117"/>
<dbReference type="InterPro" id="IPR003342">
    <property type="entry name" value="ArnT-like_N"/>
</dbReference>
<keyword evidence="10 14" id="KW-0472">Membrane</keyword>
<dbReference type="OrthoDB" id="292747at2759"/>
<dbReference type="EMBL" id="CP143787">
    <property type="protein sequence ID" value="WVN88694.1"/>
    <property type="molecule type" value="Genomic_DNA"/>
</dbReference>
<evidence type="ECO:0000256" key="11">
    <source>
        <dbReference type="ARBA" id="ARBA00023180"/>
    </source>
</evidence>
<feature type="transmembrane region" description="Helical" evidence="14">
    <location>
        <begin position="225"/>
        <end position="251"/>
    </location>
</feature>
<reference evidence="16" key="3">
    <citation type="submission" date="2024-01" db="EMBL/GenBank/DDBJ databases">
        <authorList>
            <person name="Coelho M.A."/>
            <person name="David-Palma M."/>
            <person name="Shea T."/>
            <person name="Sun S."/>
            <person name="Cuomo C.A."/>
            <person name="Heitman J."/>
        </authorList>
    </citation>
    <scope>NUCLEOTIDE SEQUENCE</scope>
    <source>
        <strain evidence="16">CBS 7841</strain>
    </source>
</reference>
<comment type="catalytic activity">
    <reaction evidence="13 14">
        <text>a di-trans,poly-cis-dolichyl beta-D-mannosyl phosphate + L-seryl-[protein] = 3-O-(alpha-D-mannosyl)-L-seryl-[protein] + a di-trans,poly-cis-dolichyl phosphate + H(+)</text>
        <dbReference type="Rhea" id="RHEA:17377"/>
        <dbReference type="Rhea" id="RHEA-COMP:9863"/>
        <dbReference type="Rhea" id="RHEA-COMP:13546"/>
        <dbReference type="Rhea" id="RHEA-COMP:19498"/>
        <dbReference type="Rhea" id="RHEA-COMP:19501"/>
        <dbReference type="ChEBI" id="CHEBI:15378"/>
        <dbReference type="ChEBI" id="CHEBI:29999"/>
        <dbReference type="ChEBI" id="CHEBI:57683"/>
        <dbReference type="ChEBI" id="CHEBI:58211"/>
        <dbReference type="ChEBI" id="CHEBI:137321"/>
        <dbReference type="EC" id="2.4.1.109"/>
    </reaction>
</comment>
<dbReference type="GO" id="GO:0004169">
    <property type="term" value="F:dolichyl-phosphate-mannose-protein mannosyltransferase activity"/>
    <property type="evidence" value="ECO:0007669"/>
    <property type="project" value="UniProtKB-UniRule"/>
</dbReference>
<comment type="function">
    <text evidence="14">Transfers mannose from Dol-P-mannose to Ser or Thr residues on proteins.</text>
</comment>
<dbReference type="VEuPathDB" id="FungiDB:L203_06371"/>
<dbReference type="PROSITE" id="PS50919">
    <property type="entry name" value="MIR"/>
    <property type="match status" value="3"/>
</dbReference>
<evidence type="ECO:0000256" key="8">
    <source>
        <dbReference type="ARBA" id="ARBA00022824"/>
    </source>
</evidence>
<dbReference type="EC" id="2.4.1.109" evidence="14"/>
<evidence type="ECO:0000256" key="2">
    <source>
        <dbReference type="ARBA" id="ARBA00004922"/>
    </source>
</evidence>
<dbReference type="AlphaFoldDB" id="A0A1E3HJU2"/>
<dbReference type="InterPro" id="IPR032421">
    <property type="entry name" value="PMT_4TMC"/>
</dbReference>
<feature type="transmembrane region" description="Helical" evidence="14">
    <location>
        <begin position="272"/>
        <end position="293"/>
    </location>
</feature>
<evidence type="ECO:0000256" key="10">
    <source>
        <dbReference type="ARBA" id="ARBA00023136"/>
    </source>
</evidence>
<reference evidence="16" key="1">
    <citation type="submission" date="2016-06" db="EMBL/GenBank/DDBJ databases">
        <authorList>
            <person name="Cuomo C."/>
            <person name="Litvintseva A."/>
            <person name="Heitman J."/>
            <person name="Chen Y."/>
            <person name="Sun S."/>
            <person name="Springer D."/>
            <person name="Dromer F."/>
            <person name="Young S."/>
            <person name="Zeng Q."/>
            <person name="Chapman S."/>
            <person name="Gujja S."/>
            <person name="Saif S."/>
            <person name="Birren B."/>
        </authorList>
    </citation>
    <scope>NUCLEOTIDE SEQUENCE</scope>
    <source>
        <strain evidence="16">CBS 7841</strain>
    </source>
</reference>
<keyword evidence="8 14" id="KW-0256">Endoplasmic reticulum</keyword>
<keyword evidence="11" id="KW-0325">Glycoprotein</keyword>
<reference evidence="16" key="2">
    <citation type="journal article" date="2022" name="Elife">
        <title>Obligate sexual reproduction of a homothallic fungus closely related to the Cryptococcus pathogenic species complex.</title>
        <authorList>
            <person name="Passer A.R."/>
            <person name="Clancey S.A."/>
            <person name="Shea T."/>
            <person name="David-Palma M."/>
            <person name="Averette A.F."/>
            <person name="Boekhout T."/>
            <person name="Porcel B.M."/>
            <person name="Nowrousian M."/>
            <person name="Cuomo C.A."/>
            <person name="Sun S."/>
            <person name="Heitman J."/>
            <person name="Coelho M.A."/>
        </authorList>
    </citation>
    <scope>NUCLEOTIDE SEQUENCE</scope>
    <source>
        <strain evidence="16">CBS 7841</strain>
    </source>
</reference>
<dbReference type="FunFam" id="2.80.10.50:FF:000044">
    <property type="entry name" value="Dolichyl-phosphate-mannose-protein mannosyltransferase 4"/>
    <property type="match status" value="1"/>
</dbReference>
<feature type="compositionally biased region" description="Basic residues" evidence="15">
    <location>
        <begin position="1"/>
        <end position="10"/>
    </location>
</feature>
<feature type="transmembrane region" description="Helical" evidence="14">
    <location>
        <begin position="186"/>
        <end position="205"/>
    </location>
</feature>
<feature type="transmembrane region" description="Helical" evidence="14">
    <location>
        <begin position="45"/>
        <end position="64"/>
    </location>
</feature>
<feature type="transmembrane region" description="Helical" evidence="14">
    <location>
        <begin position="638"/>
        <end position="655"/>
    </location>
</feature>
<dbReference type="InterPro" id="IPR036300">
    <property type="entry name" value="MIR_dom_sf"/>
</dbReference>
<dbReference type="Proteomes" id="UP000094043">
    <property type="component" value="Chromosome 4"/>
</dbReference>
<feature type="transmembrane region" description="Helical" evidence="14">
    <location>
        <begin position="667"/>
        <end position="690"/>
    </location>
</feature>
<dbReference type="SMART" id="SM00472">
    <property type="entry name" value="MIR"/>
    <property type="match status" value="3"/>
</dbReference>
<feature type="region of interest" description="Disordered" evidence="15">
    <location>
        <begin position="1"/>
        <end position="33"/>
    </location>
</feature>
<keyword evidence="6 14" id="KW-0812">Transmembrane</keyword>
<comment type="subcellular location">
    <subcellularLocation>
        <location evidence="1 14">Endoplasmic reticulum membrane</location>
        <topology evidence="1 14">Multi-pass membrane protein</topology>
    </subcellularLocation>
</comment>
<comment type="similarity">
    <text evidence="3 14">Belongs to the glycosyltransferase 39 family.</text>
</comment>
<evidence type="ECO:0000256" key="5">
    <source>
        <dbReference type="ARBA" id="ARBA00022679"/>
    </source>
</evidence>
<feature type="transmembrane region" description="Helical" evidence="14">
    <location>
        <begin position="710"/>
        <end position="729"/>
    </location>
</feature>
<evidence type="ECO:0000313" key="16">
    <source>
        <dbReference type="EMBL" id="WVN88694.1"/>
    </source>
</evidence>
<comment type="pathway">
    <text evidence="2 14">Protein modification; protein glycosylation.</text>
</comment>
<name>A0A1E3HJU2_9TREE</name>